<reference evidence="1 2" key="1">
    <citation type="submission" date="2023-04" db="EMBL/GenBank/DDBJ databases">
        <title>Luteimonas sp. M1R5S59.</title>
        <authorList>
            <person name="Sun J.-Q."/>
        </authorList>
    </citation>
    <scope>NUCLEOTIDE SEQUENCE [LARGE SCALE GENOMIC DNA]</scope>
    <source>
        <strain evidence="1 2">M1R5S59</strain>
    </source>
</reference>
<organism evidence="1 2">
    <name type="scientific">Luteimonas kalidii</name>
    <dbReference type="NCBI Taxonomy" id="3042025"/>
    <lineage>
        <taxon>Bacteria</taxon>
        <taxon>Pseudomonadati</taxon>
        <taxon>Pseudomonadota</taxon>
        <taxon>Gammaproteobacteria</taxon>
        <taxon>Lysobacterales</taxon>
        <taxon>Lysobacteraceae</taxon>
        <taxon>Luteimonas</taxon>
    </lineage>
</organism>
<evidence type="ECO:0000313" key="1">
    <source>
        <dbReference type="EMBL" id="MDH5835610.1"/>
    </source>
</evidence>
<dbReference type="RefSeq" id="WP_280580406.1">
    <property type="nucleotide sequence ID" value="NZ_JARXRO010000020.1"/>
</dbReference>
<evidence type="ECO:0000313" key="2">
    <source>
        <dbReference type="Proteomes" id="UP001156873"/>
    </source>
</evidence>
<sequence>MVRELVEIEAAGDGWLVRSGVTCLVCVTKLQAIERAHALAERRYAETGCPTGVRVPVAGEVRLIVGTCG</sequence>
<proteinExistence type="predicted"/>
<accession>A0ABT6JY30</accession>
<name>A0ABT6JY30_9GAMM</name>
<evidence type="ECO:0008006" key="3">
    <source>
        <dbReference type="Google" id="ProtNLM"/>
    </source>
</evidence>
<keyword evidence="2" id="KW-1185">Reference proteome</keyword>
<comment type="caution">
    <text evidence="1">The sequence shown here is derived from an EMBL/GenBank/DDBJ whole genome shotgun (WGS) entry which is preliminary data.</text>
</comment>
<protein>
    <recommendedName>
        <fullName evidence="3">HMA domain-containing protein</fullName>
    </recommendedName>
</protein>
<gene>
    <name evidence="1" type="ORF">QFW81_17005</name>
</gene>
<dbReference type="EMBL" id="JARXRO010000020">
    <property type="protein sequence ID" value="MDH5835610.1"/>
    <property type="molecule type" value="Genomic_DNA"/>
</dbReference>
<dbReference type="Proteomes" id="UP001156873">
    <property type="component" value="Unassembled WGS sequence"/>
</dbReference>